<proteinExistence type="predicted"/>
<accession>A0A2H1WF02</accession>
<evidence type="ECO:0000313" key="1">
    <source>
        <dbReference type="EMBL" id="SOQ51658.1"/>
    </source>
</evidence>
<dbReference type="EMBL" id="ODYU01008240">
    <property type="protein sequence ID" value="SOQ51658.1"/>
    <property type="molecule type" value="Genomic_DNA"/>
</dbReference>
<name>A0A2H1WF02_SPOFR</name>
<protein>
    <submittedName>
        <fullName evidence="1">SFRICE_031982</fullName>
    </submittedName>
</protein>
<dbReference type="AlphaFoldDB" id="A0A2H1WF02"/>
<reference evidence="1" key="1">
    <citation type="submission" date="2016-07" db="EMBL/GenBank/DDBJ databases">
        <authorList>
            <person name="Bretaudeau A."/>
        </authorList>
    </citation>
    <scope>NUCLEOTIDE SEQUENCE</scope>
    <source>
        <strain evidence="1">Rice</strain>
        <tissue evidence="1">Whole body</tissue>
    </source>
</reference>
<organism evidence="1">
    <name type="scientific">Spodoptera frugiperda</name>
    <name type="common">Fall armyworm</name>
    <dbReference type="NCBI Taxonomy" id="7108"/>
    <lineage>
        <taxon>Eukaryota</taxon>
        <taxon>Metazoa</taxon>
        <taxon>Ecdysozoa</taxon>
        <taxon>Arthropoda</taxon>
        <taxon>Hexapoda</taxon>
        <taxon>Insecta</taxon>
        <taxon>Pterygota</taxon>
        <taxon>Neoptera</taxon>
        <taxon>Endopterygota</taxon>
        <taxon>Lepidoptera</taxon>
        <taxon>Glossata</taxon>
        <taxon>Ditrysia</taxon>
        <taxon>Noctuoidea</taxon>
        <taxon>Noctuidae</taxon>
        <taxon>Amphipyrinae</taxon>
        <taxon>Spodoptera</taxon>
    </lineage>
</organism>
<sequence length="84" mass="9417">MTPRPGTIICESPKELLRAGIERATRCTTAGYLATAAFMHSNGIIEQPITYDNHSPKCAKSFHQLQSAGERSIRELFRRNEVKL</sequence>
<gene>
    <name evidence="1" type="ORF">SFRICE_031982</name>
</gene>